<evidence type="ECO:0000313" key="6">
    <source>
        <dbReference type="Proteomes" id="UP000694523"/>
    </source>
</evidence>
<feature type="repeat" description="WD" evidence="3">
    <location>
        <begin position="299"/>
        <end position="340"/>
    </location>
</feature>
<dbReference type="SMART" id="SM00320">
    <property type="entry name" value="WD40"/>
    <property type="match status" value="7"/>
</dbReference>
<proteinExistence type="predicted"/>
<feature type="repeat" description="WD" evidence="3">
    <location>
        <begin position="257"/>
        <end position="292"/>
    </location>
</feature>
<reference evidence="5" key="1">
    <citation type="submission" date="2025-08" db="UniProtKB">
        <authorList>
            <consortium name="Ensembl"/>
        </authorList>
    </citation>
    <scope>IDENTIFICATION</scope>
</reference>
<evidence type="ECO:0000256" key="3">
    <source>
        <dbReference type="PROSITE-ProRule" id="PRU00221"/>
    </source>
</evidence>
<evidence type="ECO:0000256" key="4">
    <source>
        <dbReference type="SAM" id="MobiDB-lite"/>
    </source>
</evidence>
<dbReference type="Proteomes" id="UP000694523">
    <property type="component" value="Unplaced"/>
</dbReference>
<dbReference type="SUPFAM" id="SSF50998">
    <property type="entry name" value="Quinoprotein alcohol dehydrogenase-like"/>
    <property type="match status" value="1"/>
</dbReference>
<dbReference type="InterPro" id="IPR019775">
    <property type="entry name" value="WD40_repeat_CS"/>
</dbReference>
<dbReference type="InterPro" id="IPR015943">
    <property type="entry name" value="WD40/YVTN_repeat-like_dom_sf"/>
</dbReference>
<feature type="repeat" description="WD" evidence="3">
    <location>
        <begin position="167"/>
        <end position="208"/>
    </location>
</feature>
<name>A0A8C6V0H8_9GOBI</name>
<evidence type="ECO:0000256" key="1">
    <source>
        <dbReference type="ARBA" id="ARBA00022574"/>
    </source>
</evidence>
<reference evidence="5" key="2">
    <citation type="submission" date="2025-09" db="UniProtKB">
        <authorList>
            <consortium name="Ensembl"/>
        </authorList>
    </citation>
    <scope>IDENTIFICATION</scope>
</reference>
<dbReference type="PROSITE" id="PS50082">
    <property type="entry name" value="WD_REPEATS_2"/>
    <property type="match status" value="6"/>
</dbReference>
<keyword evidence="1 3" id="KW-0853">WD repeat</keyword>
<dbReference type="CDD" id="cd00200">
    <property type="entry name" value="WD40"/>
    <property type="match status" value="1"/>
</dbReference>
<dbReference type="PANTHER" id="PTHR45048">
    <property type="match status" value="1"/>
</dbReference>
<keyword evidence="6" id="KW-1185">Reference proteome</keyword>
<feature type="repeat" description="WD" evidence="3">
    <location>
        <begin position="210"/>
        <end position="251"/>
    </location>
</feature>
<feature type="region of interest" description="Disordered" evidence="4">
    <location>
        <begin position="1"/>
        <end position="32"/>
    </location>
</feature>
<dbReference type="InterPro" id="IPR001680">
    <property type="entry name" value="WD40_rpt"/>
</dbReference>
<dbReference type="Pfam" id="PF00400">
    <property type="entry name" value="WD40"/>
    <property type="match status" value="6"/>
</dbReference>
<evidence type="ECO:0000256" key="2">
    <source>
        <dbReference type="ARBA" id="ARBA00022737"/>
    </source>
</evidence>
<sequence length="399" mass="44324">MSGNPDSSLDESKVEKEAEEVPEQPPEWSYETQVPVKTLRAHTDGVTAARFCFRDRHFLSCSSDGTALLWEVESCQPVRAFSGGHDRTITECAMIPDTNRMVTVSLDKKMVSWDMETGQMLWKSRQPGLLTSCCSSPDGKLLVCAAVPQYGIYICDAASGQTVHQINGYHKTTITRCRFDPQSKRVATVSADRFIKLWDLCSQKTTVAINSNHSNAISDCCFTSNGHFLCSASWDKTLKLWDLQSGRFRSRGGTSLQTGHEGSVSSCSFSRDGALLVSGSYDKTVSLWDMTSLCQSVVLKGHSDWVTDVSISADRKMIVSASKDRTIRLWDTENIDEIPAVMEQKKTQGIGVHILKCEECGKPFPVSRLQSSELLTKCVFCRLKSPPRYRPQPPPLMPL</sequence>
<dbReference type="PROSITE" id="PS00678">
    <property type="entry name" value="WD_REPEATS_1"/>
    <property type="match status" value="5"/>
</dbReference>
<evidence type="ECO:0008006" key="7">
    <source>
        <dbReference type="Google" id="ProtNLM"/>
    </source>
</evidence>
<organism evidence="5 6">
    <name type="scientific">Neogobius melanostomus</name>
    <name type="common">round goby</name>
    <dbReference type="NCBI Taxonomy" id="47308"/>
    <lineage>
        <taxon>Eukaryota</taxon>
        <taxon>Metazoa</taxon>
        <taxon>Chordata</taxon>
        <taxon>Craniata</taxon>
        <taxon>Vertebrata</taxon>
        <taxon>Euteleostomi</taxon>
        <taxon>Actinopterygii</taxon>
        <taxon>Neopterygii</taxon>
        <taxon>Teleostei</taxon>
        <taxon>Neoteleostei</taxon>
        <taxon>Acanthomorphata</taxon>
        <taxon>Gobiaria</taxon>
        <taxon>Gobiiformes</taxon>
        <taxon>Gobioidei</taxon>
        <taxon>Gobiidae</taxon>
        <taxon>Benthophilinae</taxon>
        <taxon>Neogobiini</taxon>
        <taxon>Neogobius</taxon>
    </lineage>
</organism>
<protein>
    <recommendedName>
        <fullName evidence="7">WD repeat domain 88</fullName>
    </recommendedName>
</protein>
<accession>A0A8C6V0H8</accession>
<dbReference type="PANTHER" id="PTHR45048:SF1">
    <property type="entry name" value="WD REPEAT-CONTAINING PROTEIN 88"/>
    <property type="match status" value="1"/>
</dbReference>
<dbReference type="PROSITE" id="PS50294">
    <property type="entry name" value="WD_REPEATS_REGION"/>
    <property type="match status" value="5"/>
</dbReference>
<dbReference type="Gene3D" id="2.130.10.10">
    <property type="entry name" value="YVTN repeat-like/Quinoprotein amine dehydrogenase"/>
    <property type="match status" value="3"/>
</dbReference>
<evidence type="ECO:0000313" key="5">
    <source>
        <dbReference type="Ensembl" id="ENSNMLP00000042121.1"/>
    </source>
</evidence>
<dbReference type="Ensembl" id="ENSNMLT00000046782.1">
    <property type="protein sequence ID" value="ENSNMLP00000042121.1"/>
    <property type="gene ID" value="ENSNMLG00000025674.1"/>
</dbReference>
<keyword evidence="2" id="KW-0677">Repeat</keyword>
<dbReference type="PRINTS" id="PR00320">
    <property type="entry name" value="GPROTEINBRPT"/>
</dbReference>
<dbReference type="InterPro" id="IPR011047">
    <property type="entry name" value="Quinoprotein_ADH-like_sf"/>
</dbReference>
<feature type="repeat" description="WD" evidence="3">
    <location>
        <begin position="82"/>
        <end position="123"/>
    </location>
</feature>
<feature type="repeat" description="WD" evidence="3">
    <location>
        <begin position="39"/>
        <end position="80"/>
    </location>
</feature>
<dbReference type="InterPro" id="IPR020472">
    <property type="entry name" value="WD40_PAC1"/>
</dbReference>
<dbReference type="AlphaFoldDB" id="A0A8C6V0H8"/>